<comment type="similarity">
    <text evidence="1">Belongs to the ATP-dependent DNA ligase family.</text>
</comment>
<dbReference type="CDD" id="cd08041">
    <property type="entry name" value="OBF_kDNA_ligase_like"/>
    <property type="match status" value="1"/>
</dbReference>
<keyword evidence="4" id="KW-0227">DNA damage</keyword>
<feature type="domain" description="DNA ligase OB-like" evidence="6">
    <location>
        <begin position="229"/>
        <end position="297"/>
    </location>
</feature>
<evidence type="ECO:0000256" key="3">
    <source>
        <dbReference type="ARBA" id="ARBA00022705"/>
    </source>
</evidence>
<dbReference type="GO" id="GO:0006260">
    <property type="term" value="P:DNA replication"/>
    <property type="evidence" value="ECO:0007669"/>
    <property type="project" value="UniProtKB-KW"/>
</dbReference>
<dbReference type="Gene3D" id="2.40.50.140">
    <property type="entry name" value="Nucleic acid-binding proteins"/>
    <property type="match status" value="1"/>
</dbReference>
<evidence type="ECO:0000256" key="5">
    <source>
        <dbReference type="ARBA" id="ARBA00023204"/>
    </source>
</evidence>
<evidence type="ECO:0000313" key="7">
    <source>
        <dbReference type="EMBL" id="CDK30097.1"/>
    </source>
</evidence>
<evidence type="ECO:0000256" key="4">
    <source>
        <dbReference type="ARBA" id="ARBA00022763"/>
    </source>
</evidence>
<dbReference type="KEGG" id="vg:54974284"/>
<dbReference type="EMBL" id="HG793132">
    <property type="protein sequence ID" value="CDK30097.1"/>
    <property type="molecule type" value="Genomic_DNA"/>
</dbReference>
<protein>
    <submittedName>
        <fullName evidence="7">Putative ATP-dependent DNA ligase</fullName>
    </submittedName>
</protein>
<keyword evidence="5" id="KW-0234">DNA repair</keyword>
<dbReference type="Gene3D" id="3.30.470.30">
    <property type="entry name" value="DNA ligase/mRNA capping enzyme"/>
    <property type="match status" value="1"/>
</dbReference>
<dbReference type="InterPro" id="IPR050326">
    <property type="entry name" value="NAD_dep_DNA_ligaseB"/>
</dbReference>
<evidence type="ECO:0000259" key="6">
    <source>
        <dbReference type="Pfam" id="PF14743"/>
    </source>
</evidence>
<evidence type="ECO:0000256" key="2">
    <source>
        <dbReference type="ARBA" id="ARBA00022598"/>
    </source>
</evidence>
<evidence type="ECO:0000256" key="1">
    <source>
        <dbReference type="ARBA" id="ARBA00007572"/>
    </source>
</evidence>
<dbReference type="InterPro" id="IPR012340">
    <property type="entry name" value="NA-bd_OB-fold"/>
</dbReference>
<accession>A0A0A1I650</accession>
<dbReference type="RefSeq" id="YP_009784287.1">
    <property type="nucleotide sequence ID" value="NC_047743.1"/>
</dbReference>
<dbReference type="SUPFAM" id="SSF50249">
    <property type="entry name" value="Nucleic acid-binding proteins"/>
    <property type="match status" value="1"/>
</dbReference>
<name>A0A0A1I650_9CAUD</name>
<keyword evidence="8" id="KW-1185">Reference proteome</keyword>
<evidence type="ECO:0000313" key="8">
    <source>
        <dbReference type="Proteomes" id="UP000030712"/>
    </source>
</evidence>
<dbReference type="Proteomes" id="UP000030712">
    <property type="component" value="Segment"/>
</dbReference>
<dbReference type="Pfam" id="PF14743">
    <property type="entry name" value="DNA_ligase_OB_2"/>
    <property type="match status" value="1"/>
</dbReference>
<dbReference type="GO" id="GO:0016874">
    <property type="term" value="F:ligase activity"/>
    <property type="evidence" value="ECO:0007669"/>
    <property type="project" value="UniProtKB-KW"/>
</dbReference>
<dbReference type="GeneID" id="54974284"/>
<keyword evidence="3" id="KW-0235">DNA replication</keyword>
<organism evidence="7 8">
    <name type="scientific">Burkholderia phage Bp-AMP1</name>
    <dbReference type="NCBI Taxonomy" id="1432428"/>
    <lineage>
        <taxon>Viruses</taxon>
        <taxon>Duplodnaviria</taxon>
        <taxon>Heunggongvirae</taxon>
        <taxon>Uroviricota</taxon>
        <taxon>Caudoviricetes</taxon>
        <taxon>Autographivirales</taxon>
        <taxon>Autonotataviridae</taxon>
        <taxon>Ampunavirus</taxon>
        <taxon>Ampunavirus BpAMP1</taxon>
    </lineage>
</organism>
<dbReference type="GO" id="GO:0006281">
    <property type="term" value="P:DNA repair"/>
    <property type="evidence" value="ECO:0007669"/>
    <property type="project" value="UniProtKB-KW"/>
</dbReference>
<proteinExistence type="inferred from homology"/>
<sequence>MTQYIIQKAVEFSAVKVAVRKEWGVESVDDLSGRFYLQRKYDGCNGIVKLTPNAAGDVVLSRTGEVAKSCDHIIKAARRTASGLLERGVAVALLGEVWKPKTEFAEISGMFRRHNAEPSLQFVAFDMLMLDEFAAGASFRRFEDRYNALHVRARGAHPTDTIQLAATYLPGSYGSAVDFATRLVAEGGYDGAILRDPDGLWAAGGGTTGEIIKVKAAESHDLRVVGVEEGKGKYKGTLGALVCQGPRGHLKVSGMTDAQRDEWWANPESVIGQIIEVQCLGFTNMGSLREPRFKGVRFDKEAADFE</sequence>
<reference evidence="7 8" key="1">
    <citation type="submission" date="2013-10" db="EMBL/GenBank/DDBJ databases">
        <title>Novel phages display a temperature dependent lifestyle choice that underpins the population dynamics of a tropical bacterial pathogen.</title>
        <authorList>
            <person name="Shan J."/>
            <person name="Korbrisate S."/>
            <person name="Adler-Lazer N."/>
            <person name="Clokie M."/>
            <person name="Galyov E."/>
        </authorList>
    </citation>
    <scope>NUCLEOTIDE SEQUENCE [LARGE SCALE GENOMIC DNA]</scope>
</reference>
<dbReference type="SUPFAM" id="SSF56091">
    <property type="entry name" value="DNA ligase/mRNA capping enzyme, catalytic domain"/>
    <property type="match status" value="1"/>
</dbReference>
<dbReference type="PANTHER" id="PTHR47810">
    <property type="entry name" value="DNA LIGASE"/>
    <property type="match status" value="1"/>
</dbReference>
<keyword evidence="2 7" id="KW-0436">Ligase</keyword>
<dbReference type="PANTHER" id="PTHR47810:SF1">
    <property type="entry name" value="DNA LIGASE B"/>
    <property type="match status" value="1"/>
</dbReference>
<dbReference type="InterPro" id="IPR029319">
    <property type="entry name" value="DNA_ligase_OB"/>
</dbReference>